<dbReference type="EMBL" id="JBHMDY010000002">
    <property type="protein sequence ID" value="MFB9258861.1"/>
    <property type="molecule type" value="Genomic_DNA"/>
</dbReference>
<proteinExistence type="predicted"/>
<gene>
    <name evidence="9" type="ORF">ACFFVD_03515</name>
</gene>
<keyword evidence="10" id="KW-1185">Reference proteome</keyword>
<dbReference type="Pfam" id="PF07690">
    <property type="entry name" value="MFS_1"/>
    <property type="match status" value="1"/>
</dbReference>
<keyword evidence="3" id="KW-1003">Cell membrane</keyword>
<feature type="transmembrane region" description="Helical" evidence="7">
    <location>
        <begin position="135"/>
        <end position="159"/>
    </location>
</feature>
<name>A0ABV5JMB7_9ACTN</name>
<feature type="transmembrane region" description="Helical" evidence="7">
    <location>
        <begin position="42"/>
        <end position="64"/>
    </location>
</feature>
<comment type="caution">
    <text evidence="9">The sequence shown here is derived from an EMBL/GenBank/DDBJ whole genome shotgun (WGS) entry which is preliminary data.</text>
</comment>
<dbReference type="Proteomes" id="UP001589700">
    <property type="component" value="Unassembled WGS sequence"/>
</dbReference>
<comment type="subcellular location">
    <subcellularLocation>
        <location evidence="1">Cell membrane</location>
        <topology evidence="1">Multi-pass membrane protein</topology>
    </subcellularLocation>
</comment>
<feature type="transmembrane region" description="Helical" evidence="7">
    <location>
        <begin position="76"/>
        <end position="95"/>
    </location>
</feature>
<feature type="transmembrane region" description="Helical" evidence="7">
    <location>
        <begin position="282"/>
        <end position="301"/>
    </location>
</feature>
<dbReference type="Gene3D" id="1.20.1250.20">
    <property type="entry name" value="MFS general substrate transporter like domains"/>
    <property type="match status" value="1"/>
</dbReference>
<protein>
    <submittedName>
        <fullName evidence="9">MFS transporter</fullName>
    </submittedName>
</protein>
<feature type="domain" description="Major facilitator superfamily (MFS) profile" evidence="8">
    <location>
        <begin position="9"/>
        <end position="397"/>
    </location>
</feature>
<keyword evidence="5 7" id="KW-1133">Transmembrane helix</keyword>
<dbReference type="PROSITE" id="PS00216">
    <property type="entry name" value="SUGAR_TRANSPORT_1"/>
    <property type="match status" value="1"/>
</dbReference>
<dbReference type="SUPFAM" id="SSF103473">
    <property type="entry name" value="MFS general substrate transporter"/>
    <property type="match status" value="1"/>
</dbReference>
<sequence>MKTRPGSWTPFIVIAAVVLVALMSSATPTPLYVDYQELWGTSGTTITIVYAVYCIAVLIPLLFLGRLSDAVGRRPVILAGLALLTVSVGMLALAPNVGSLIAARILQGISVGLITGPAAAALIELHPRRDARVGALTNSSTTNFGIAGGVLLAGLVATLSSSPLVFPFAIIGTATVALFGAVLALVPETSGGGSTVREALRVRPPTVPASMRGAFALAAVCVAVSWSVGGVFLGLGGAISRDLLGRSDYIVTGLVVASLQAAAGVAQLVWNLRFGPDDWRRGMTVGVLLMLPGLVVASVSLETRSVPGFLAAAALAGLGMGLLFLIGTTLVARSAPGELRGQVFAALYLVAYTSLGLPAVLAALVAEQIGLIPAYHLLAAVAAVVAAISLGVVLRGRGAVEQ</sequence>
<evidence type="ECO:0000256" key="5">
    <source>
        <dbReference type="ARBA" id="ARBA00022989"/>
    </source>
</evidence>
<dbReference type="PANTHER" id="PTHR23517">
    <property type="entry name" value="RESISTANCE PROTEIN MDTM, PUTATIVE-RELATED-RELATED"/>
    <property type="match status" value="1"/>
</dbReference>
<dbReference type="InterPro" id="IPR036259">
    <property type="entry name" value="MFS_trans_sf"/>
</dbReference>
<organism evidence="9 10">
    <name type="scientific">Dietzia aerolata</name>
    <dbReference type="NCBI Taxonomy" id="595984"/>
    <lineage>
        <taxon>Bacteria</taxon>
        <taxon>Bacillati</taxon>
        <taxon>Actinomycetota</taxon>
        <taxon>Actinomycetes</taxon>
        <taxon>Mycobacteriales</taxon>
        <taxon>Dietziaceae</taxon>
        <taxon>Dietzia</taxon>
    </lineage>
</organism>
<evidence type="ECO:0000259" key="8">
    <source>
        <dbReference type="PROSITE" id="PS50850"/>
    </source>
</evidence>
<evidence type="ECO:0000256" key="3">
    <source>
        <dbReference type="ARBA" id="ARBA00022475"/>
    </source>
</evidence>
<dbReference type="InterPro" id="IPR005829">
    <property type="entry name" value="Sugar_transporter_CS"/>
</dbReference>
<evidence type="ECO:0000256" key="4">
    <source>
        <dbReference type="ARBA" id="ARBA00022692"/>
    </source>
</evidence>
<feature type="transmembrane region" description="Helical" evidence="7">
    <location>
        <begin position="343"/>
        <end position="366"/>
    </location>
</feature>
<dbReference type="RefSeq" id="WP_182632202.1">
    <property type="nucleotide sequence ID" value="NZ_JAALDM010000122.1"/>
</dbReference>
<dbReference type="InterPro" id="IPR050171">
    <property type="entry name" value="MFS_Transporters"/>
</dbReference>
<evidence type="ECO:0000313" key="9">
    <source>
        <dbReference type="EMBL" id="MFB9258861.1"/>
    </source>
</evidence>
<dbReference type="PROSITE" id="PS50850">
    <property type="entry name" value="MFS"/>
    <property type="match status" value="1"/>
</dbReference>
<dbReference type="InterPro" id="IPR011701">
    <property type="entry name" value="MFS"/>
</dbReference>
<feature type="transmembrane region" description="Helical" evidence="7">
    <location>
        <begin position="372"/>
        <end position="394"/>
    </location>
</feature>
<evidence type="ECO:0000256" key="7">
    <source>
        <dbReference type="SAM" id="Phobius"/>
    </source>
</evidence>
<keyword evidence="2" id="KW-0813">Transport</keyword>
<feature type="transmembrane region" description="Helical" evidence="7">
    <location>
        <begin position="165"/>
        <end position="186"/>
    </location>
</feature>
<evidence type="ECO:0000256" key="6">
    <source>
        <dbReference type="ARBA" id="ARBA00023136"/>
    </source>
</evidence>
<dbReference type="InterPro" id="IPR020846">
    <property type="entry name" value="MFS_dom"/>
</dbReference>
<evidence type="ECO:0000256" key="1">
    <source>
        <dbReference type="ARBA" id="ARBA00004651"/>
    </source>
</evidence>
<feature type="transmembrane region" description="Helical" evidence="7">
    <location>
        <begin position="307"/>
        <end position="331"/>
    </location>
</feature>
<keyword evidence="4 7" id="KW-0812">Transmembrane</keyword>
<dbReference type="PANTHER" id="PTHR23517:SF13">
    <property type="entry name" value="MAJOR FACILITATOR SUPERFAMILY MFS_1"/>
    <property type="match status" value="1"/>
</dbReference>
<reference evidence="9 10" key="1">
    <citation type="submission" date="2024-09" db="EMBL/GenBank/DDBJ databases">
        <authorList>
            <person name="Sun Q."/>
            <person name="Mori K."/>
        </authorList>
    </citation>
    <scope>NUCLEOTIDE SEQUENCE [LARGE SCALE GENOMIC DNA]</scope>
    <source>
        <strain evidence="9 10">CCM 7659</strain>
    </source>
</reference>
<feature type="transmembrane region" description="Helical" evidence="7">
    <location>
        <begin position="101"/>
        <end position="123"/>
    </location>
</feature>
<feature type="transmembrane region" description="Helical" evidence="7">
    <location>
        <begin position="207"/>
        <end position="229"/>
    </location>
</feature>
<evidence type="ECO:0000313" key="10">
    <source>
        <dbReference type="Proteomes" id="UP001589700"/>
    </source>
</evidence>
<evidence type="ECO:0000256" key="2">
    <source>
        <dbReference type="ARBA" id="ARBA00022448"/>
    </source>
</evidence>
<keyword evidence="6 7" id="KW-0472">Membrane</keyword>
<accession>A0ABV5JMB7</accession>
<feature type="transmembrane region" description="Helical" evidence="7">
    <location>
        <begin position="249"/>
        <end position="270"/>
    </location>
</feature>